<dbReference type="Gene3D" id="1.25.40.10">
    <property type="entry name" value="Tetratricopeptide repeat domain"/>
    <property type="match status" value="5"/>
</dbReference>
<accession>A0ABD3M7W9</accession>
<dbReference type="EMBL" id="JALLBG020000197">
    <property type="protein sequence ID" value="KAL3759732.1"/>
    <property type="molecule type" value="Genomic_DNA"/>
</dbReference>
<comment type="caution">
    <text evidence="3">The sequence shown here is derived from an EMBL/GenBank/DDBJ whole genome shotgun (WGS) entry which is preliminary data.</text>
</comment>
<dbReference type="InterPro" id="IPR019734">
    <property type="entry name" value="TPR_rpt"/>
</dbReference>
<feature type="region of interest" description="Disordered" evidence="2">
    <location>
        <begin position="556"/>
        <end position="584"/>
    </location>
</feature>
<feature type="region of interest" description="Disordered" evidence="2">
    <location>
        <begin position="1"/>
        <end position="39"/>
    </location>
</feature>
<dbReference type="SMART" id="SM00028">
    <property type="entry name" value="TPR"/>
    <property type="match status" value="6"/>
</dbReference>
<feature type="compositionally biased region" description="Basic residues" evidence="2">
    <location>
        <begin position="14"/>
        <end position="24"/>
    </location>
</feature>
<dbReference type="SUPFAM" id="SSF48452">
    <property type="entry name" value="TPR-like"/>
    <property type="match status" value="4"/>
</dbReference>
<evidence type="ECO:0000313" key="4">
    <source>
        <dbReference type="Proteomes" id="UP001530293"/>
    </source>
</evidence>
<feature type="compositionally biased region" description="Low complexity" evidence="2">
    <location>
        <begin position="157"/>
        <end position="167"/>
    </location>
</feature>
<dbReference type="PANTHER" id="PTHR44917:SF1">
    <property type="entry name" value="PROTEIN HIGH CHLOROPHYLL FLUORESCENT 107"/>
    <property type="match status" value="1"/>
</dbReference>
<dbReference type="SMART" id="SM00386">
    <property type="entry name" value="HAT"/>
    <property type="match status" value="11"/>
</dbReference>
<name>A0ABD3M7W9_9STRA</name>
<feature type="region of interest" description="Disordered" evidence="2">
    <location>
        <begin position="393"/>
        <end position="415"/>
    </location>
</feature>
<dbReference type="InterPro" id="IPR044624">
    <property type="entry name" value="Mbb1-like"/>
</dbReference>
<organism evidence="3 4">
    <name type="scientific">Discostella pseudostelligera</name>
    <dbReference type="NCBI Taxonomy" id="259834"/>
    <lineage>
        <taxon>Eukaryota</taxon>
        <taxon>Sar</taxon>
        <taxon>Stramenopiles</taxon>
        <taxon>Ochrophyta</taxon>
        <taxon>Bacillariophyta</taxon>
        <taxon>Coscinodiscophyceae</taxon>
        <taxon>Thalassiosirophycidae</taxon>
        <taxon>Stephanodiscales</taxon>
        <taxon>Stephanodiscaceae</taxon>
        <taxon>Discostella</taxon>
    </lineage>
</organism>
<protein>
    <submittedName>
        <fullName evidence="3">Uncharacterized protein</fullName>
    </submittedName>
</protein>
<feature type="compositionally biased region" description="Basic residues" evidence="2">
    <location>
        <begin position="562"/>
        <end position="580"/>
    </location>
</feature>
<keyword evidence="1" id="KW-0802">TPR repeat</keyword>
<dbReference type="PANTHER" id="PTHR44917">
    <property type="entry name" value="PROTEIN HIGH CHLOROPHYLL FLUORESCENT 107"/>
    <property type="match status" value="1"/>
</dbReference>
<dbReference type="PROSITE" id="PS50005">
    <property type="entry name" value="TPR"/>
    <property type="match status" value="1"/>
</dbReference>
<reference evidence="3 4" key="1">
    <citation type="submission" date="2024-10" db="EMBL/GenBank/DDBJ databases">
        <title>Updated reference genomes for cyclostephanoid diatoms.</title>
        <authorList>
            <person name="Roberts W.R."/>
            <person name="Alverson A.J."/>
        </authorList>
    </citation>
    <scope>NUCLEOTIDE SEQUENCE [LARGE SCALE GENOMIC DNA]</scope>
    <source>
        <strain evidence="3 4">AJA232-27</strain>
    </source>
</reference>
<proteinExistence type="predicted"/>
<sequence length="1166" mass="128280">MDMDEIIHSSTSATRRRRRRRRRPITITSSYYVPPPQPPSSSLPVSFPLAFIVVVFSLTSCYLIPSATAFSIPSSSLTSSNGKHRSSNNNAKVILHNYNQDDDMNYGTAKKNAAVSSIATASEISAAVSASIGQAEQLQQHHNQRKQRKTQPPALNSQQQQQQSQSQNHYPPRRNNIMNSSSSGSNSSANTNPNHQYQQQQRRRRRRCSSTQDNKRHVRHLYSKARTLEKMGSWNESSQILHSIINQYDPYDAHSYLALARLEGRRERSTSIRHQQHQLLVQPVNEEGGGMVTDDEKERMASNDNGDVIGDINDNNNDITTTTTARQIFQRGTTYCPESIHLWHAWAMHEMSRGNTSFARTLFDKALALDPKNGYVCHAYGMLEIQEWRNNASGASSVSDSSGSGGNGSGDHPSIANAEQLWKQGMEHEPSAALITSLGQLYINTGRPYLARGLYASSIPRIQNDRERAEVYIASASLEEHVFHDIERACNLLTEAVNNNEGGGGRMLDSRAYVALARLGGTDVGQSSGSGGGLAADDGVVKGRLKEICMMQWREMQQEQQRRKRGAVPHHQQQQHRHHQWGSGDTIANQVEDGRLFNAWAKLESKTNLGEARRILRMGMKMYPKDHALLQAAGNIEERRGNVTAARDLYSASLHIELSAPALIAYAMLELRSPEDVAKGPNIATVRKLFNEALLIDPKHGPVYNAFGNLERRQGNVDVAKQLYEDGINANCTDASSVFHGLAKLHLSLGEVEEARSVLQKGLALFGGGSANNSNNYNVYVSSRGRNANVAFLAHTLALIELNWNNNPTRAKSVLEQGLWHCASSSQLLLAMALCESRLGHDSAARSMFEKSLMADQCHAQAWQAFGVMEMRAGNFKAAKTLFECGLKNSPTHGALWQAYGTLESWKGNISEARLLFAAGIAKCPQHVPLYQAWACLELRSGDVLTAKRLIGEALTRNKRNGSGWLVAAKIEEKMGNTGLVGLILRRGIECAPGNPELYRALAEHDISRMKMDSARELLEKGIESNPRYAPLYHSLAELEARVFNIDGLAKLNKRLATIFPSDGNASFSQQSWGNKMKLQHSSSSSSAGKILPDGVAALAQKIGVDGDAPTIGGGSSLVEDDLDPETLLNSICGFSGSGDEDALMFQDMPNIVQAEDAEKDAELEE</sequence>
<evidence type="ECO:0000256" key="2">
    <source>
        <dbReference type="SAM" id="MobiDB-lite"/>
    </source>
</evidence>
<dbReference type="Proteomes" id="UP001530293">
    <property type="component" value="Unassembled WGS sequence"/>
</dbReference>
<evidence type="ECO:0000256" key="1">
    <source>
        <dbReference type="PROSITE-ProRule" id="PRU00339"/>
    </source>
</evidence>
<gene>
    <name evidence="3" type="ORF">ACHAWU_008226</name>
</gene>
<dbReference type="AlphaFoldDB" id="A0ABD3M7W9"/>
<evidence type="ECO:0000313" key="3">
    <source>
        <dbReference type="EMBL" id="KAL3759732.1"/>
    </source>
</evidence>
<keyword evidence="4" id="KW-1185">Reference proteome</keyword>
<feature type="compositionally biased region" description="Low complexity" evidence="2">
    <location>
        <begin position="393"/>
        <end position="402"/>
    </location>
</feature>
<dbReference type="InterPro" id="IPR011990">
    <property type="entry name" value="TPR-like_helical_dom_sf"/>
</dbReference>
<dbReference type="Pfam" id="PF13432">
    <property type="entry name" value="TPR_16"/>
    <property type="match status" value="1"/>
</dbReference>
<feature type="compositionally biased region" description="Low complexity" evidence="2">
    <location>
        <begin position="175"/>
        <end position="200"/>
    </location>
</feature>
<feature type="region of interest" description="Disordered" evidence="2">
    <location>
        <begin position="133"/>
        <end position="219"/>
    </location>
</feature>
<dbReference type="InterPro" id="IPR003107">
    <property type="entry name" value="HAT"/>
</dbReference>
<feature type="repeat" description="TPR" evidence="1">
    <location>
        <begin position="860"/>
        <end position="893"/>
    </location>
</feature>